<dbReference type="PROSITE" id="PS50048">
    <property type="entry name" value="ZN2_CY6_FUNGAL_2"/>
    <property type="match status" value="1"/>
</dbReference>
<dbReference type="AlphaFoldDB" id="A0A6A5XC96"/>
<accession>A0A6A5XC96</accession>
<evidence type="ECO:0000259" key="2">
    <source>
        <dbReference type="PROSITE" id="PS50048"/>
    </source>
</evidence>
<sequence>MVYRGRPSTGCLKCRKRKIKCDERPDGCVKCAEKGFDCPGYESQLDRLFQDESAHVERKAKAAKAKAIALRKQHDDQDRIDQRMAKREHAVELTIHMPLLGPLIDQGINFFMSNYAIGMNQPPLQSKSYHQHLDTFGFHPIIATSMTALGLAGISNICMDRNFKREATQWYLKALKMTNAALASPTLMKHDSTLLATMLLCMYEATSNKFTLAGWSSHVDGSALLLKIRGSGQFATPSGRWMYHQTVGLLTANCMGKGEPIPEYIMEMNQESEKHEDSKHPGNRFFHAHIEVINFRADISQGRLIDLEKIINRALELDAKTQDAFKDAESEWFYNEIPVERGIPGVFGSRYHIYTHMAAAQIWNWIRYIRIYLHDIIRNSIILGFSMSPPSLFGKKYTHILQETTQTLYNLQADILASIPQLLHDTPKSPLPYSRDLINLNTVESTPVTPRSKFLWSNFREQISSSYKYSTEATSTERLPIIRVSGGYTQLWAFFIAGTMPIATPEVQEFVIHSLSRIEMEFGISQAKVFSNALKLKIQMDKKGETPFQIVPTYLPMVGEHLEIFPMGET</sequence>
<dbReference type="GO" id="GO:0008270">
    <property type="term" value="F:zinc ion binding"/>
    <property type="evidence" value="ECO:0007669"/>
    <property type="project" value="InterPro"/>
</dbReference>
<dbReference type="InterPro" id="IPR053175">
    <property type="entry name" value="DHMBA_Reg_Transcription_Factor"/>
</dbReference>
<dbReference type="PROSITE" id="PS00463">
    <property type="entry name" value="ZN2_CY6_FUNGAL_1"/>
    <property type="match status" value="1"/>
</dbReference>
<name>A0A6A5XC96_9PLEO</name>
<gene>
    <name evidence="3" type="ORF">BU24DRAFT_496549</name>
</gene>
<dbReference type="SMART" id="SM00066">
    <property type="entry name" value="GAL4"/>
    <property type="match status" value="1"/>
</dbReference>
<dbReference type="Pfam" id="PF00172">
    <property type="entry name" value="Zn_clus"/>
    <property type="match status" value="1"/>
</dbReference>
<evidence type="ECO:0000256" key="1">
    <source>
        <dbReference type="ARBA" id="ARBA00023242"/>
    </source>
</evidence>
<dbReference type="Gene3D" id="4.10.240.10">
    <property type="entry name" value="Zn(2)-C6 fungal-type DNA-binding domain"/>
    <property type="match status" value="1"/>
</dbReference>
<dbReference type="EMBL" id="ML978076">
    <property type="protein sequence ID" value="KAF2010588.1"/>
    <property type="molecule type" value="Genomic_DNA"/>
</dbReference>
<dbReference type="Pfam" id="PF11951">
    <property type="entry name" value="Fungal_trans_2"/>
    <property type="match status" value="1"/>
</dbReference>
<feature type="domain" description="Zn(2)-C6 fungal-type" evidence="2">
    <location>
        <begin position="10"/>
        <end position="38"/>
    </location>
</feature>
<dbReference type="InterPro" id="IPR021858">
    <property type="entry name" value="Fun_TF"/>
</dbReference>
<dbReference type="Proteomes" id="UP000799778">
    <property type="component" value="Unassembled WGS sequence"/>
</dbReference>
<protein>
    <recommendedName>
        <fullName evidence="2">Zn(2)-C6 fungal-type domain-containing protein</fullName>
    </recommendedName>
</protein>
<dbReference type="PANTHER" id="PTHR38791">
    <property type="entry name" value="ZN(II)2CYS6 TRANSCRIPTION FACTOR (EUROFUNG)-RELATED-RELATED"/>
    <property type="match status" value="1"/>
</dbReference>
<dbReference type="PANTHER" id="PTHR38791:SF1">
    <property type="entry name" value="TRANSCRIPTION FACTOR, PUTATIVE-RELATED"/>
    <property type="match status" value="1"/>
</dbReference>
<dbReference type="InterPro" id="IPR001138">
    <property type="entry name" value="Zn2Cys6_DnaBD"/>
</dbReference>
<dbReference type="GeneID" id="54291598"/>
<keyword evidence="4" id="KW-1185">Reference proteome</keyword>
<dbReference type="OrthoDB" id="2991872at2759"/>
<dbReference type="CDD" id="cd00067">
    <property type="entry name" value="GAL4"/>
    <property type="match status" value="1"/>
</dbReference>
<reference evidence="3" key="1">
    <citation type="journal article" date="2020" name="Stud. Mycol.">
        <title>101 Dothideomycetes genomes: a test case for predicting lifestyles and emergence of pathogens.</title>
        <authorList>
            <person name="Haridas S."/>
            <person name="Albert R."/>
            <person name="Binder M."/>
            <person name="Bloem J."/>
            <person name="Labutti K."/>
            <person name="Salamov A."/>
            <person name="Andreopoulos B."/>
            <person name="Baker S."/>
            <person name="Barry K."/>
            <person name="Bills G."/>
            <person name="Bluhm B."/>
            <person name="Cannon C."/>
            <person name="Castanera R."/>
            <person name="Culley D."/>
            <person name="Daum C."/>
            <person name="Ezra D."/>
            <person name="Gonzalez J."/>
            <person name="Henrissat B."/>
            <person name="Kuo A."/>
            <person name="Liang C."/>
            <person name="Lipzen A."/>
            <person name="Lutzoni F."/>
            <person name="Magnuson J."/>
            <person name="Mondo S."/>
            <person name="Nolan M."/>
            <person name="Ohm R."/>
            <person name="Pangilinan J."/>
            <person name="Park H.-J."/>
            <person name="Ramirez L."/>
            <person name="Alfaro M."/>
            <person name="Sun H."/>
            <person name="Tritt A."/>
            <person name="Yoshinaga Y."/>
            <person name="Zwiers L.-H."/>
            <person name="Turgeon B."/>
            <person name="Goodwin S."/>
            <person name="Spatafora J."/>
            <person name="Crous P."/>
            <person name="Grigoriev I."/>
        </authorList>
    </citation>
    <scope>NUCLEOTIDE SEQUENCE</scope>
    <source>
        <strain evidence="3">CBS 175.79</strain>
    </source>
</reference>
<dbReference type="InterPro" id="IPR036864">
    <property type="entry name" value="Zn2-C6_fun-type_DNA-bd_sf"/>
</dbReference>
<organism evidence="3 4">
    <name type="scientific">Aaosphaeria arxii CBS 175.79</name>
    <dbReference type="NCBI Taxonomy" id="1450172"/>
    <lineage>
        <taxon>Eukaryota</taxon>
        <taxon>Fungi</taxon>
        <taxon>Dikarya</taxon>
        <taxon>Ascomycota</taxon>
        <taxon>Pezizomycotina</taxon>
        <taxon>Dothideomycetes</taxon>
        <taxon>Pleosporomycetidae</taxon>
        <taxon>Pleosporales</taxon>
        <taxon>Pleosporales incertae sedis</taxon>
        <taxon>Aaosphaeria</taxon>
    </lineage>
</organism>
<evidence type="ECO:0000313" key="3">
    <source>
        <dbReference type="EMBL" id="KAF2010588.1"/>
    </source>
</evidence>
<dbReference type="GO" id="GO:0000981">
    <property type="term" value="F:DNA-binding transcription factor activity, RNA polymerase II-specific"/>
    <property type="evidence" value="ECO:0007669"/>
    <property type="project" value="InterPro"/>
</dbReference>
<dbReference type="SUPFAM" id="SSF57701">
    <property type="entry name" value="Zn2/Cys6 DNA-binding domain"/>
    <property type="match status" value="1"/>
</dbReference>
<dbReference type="RefSeq" id="XP_033378927.1">
    <property type="nucleotide sequence ID" value="XM_033534201.1"/>
</dbReference>
<evidence type="ECO:0000313" key="4">
    <source>
        <dbReference type="Proteomes" id="UP000799778"/>
    </source>
</evidence>
<proteinExistence type="predicted"/>
<keyword evidence="1" id="KW-0539">Nucleus</keyword>